<feature type="region of interest" description="Disordered" evidence="8">
    <location>
        <begin position="236"/>
        <end position="310"/>
    </location>
</feature>
<feature type="compositionally biased region" description="Low complexity" evidence="8">
    <location>
        <begin position="542"/>
        <end position="557"/>
    </location>
</feature>
<dbReference type="Pfam" id="PF04046">
    <property type="entry name" value="PSP"/>
    <property type="match status" value="1"/>
</dbReference>
<keyword evidence="4 7" id="KW-0863">Zinc-finger</keyword>
<keyword evidence="3" id="KW-0479">Metal-binding</keyword>
<evidence type="ECO:0000259" key="9">
    <source>
        <dbReference type="PROSITE" id="PS50158"/>
    </source>
</evidence>
<name>A0A9W8HP96_9FUNG</name>
<evidence type="ECO:0000256" key="8">
    <source>
        <dbReference type="SAM" id="MobiDB-lite"/>
    </source>
</evidence>
<protein>
    <recommendedName>
        <fullName evidence="9">CCHC-type domain-containing protein</fullName>
    </recommendedName>
</protein>
<proteinExistence type="inferred from homology"/>
<dbReference type="GO" id="GO:0005654">
    <property type="term" value="C:nucleoplasm"/>
    <property type="evidence" value="ECO:0007669"/>
    <property type="project" value="UniProtKB-SubCell"/>
</dbReference>
<evidence type="ECO:0000256" key="2">
    <source>
        <dbReference type="ARBA" id="ARBA00007497"/>
    </source>
</evidence>
<comment type="subcellular location">
    <subcellularLocation>
        <location evidence="1">Nucleus</location>
        <location evidence="1">Nucleoplasm</location>
    </subcellularLocation>
</comment>
<reference evidence="10" key="1">
    <citation type="submission" date="2022-07" db="EMBL/GenBank/DDBJ databases">
        <title>Phylogenomic reconstructions and comparative analyses of Kickxellomycotina fungi.</title>
        <authorList>
            <person name="Reynolds N.K."/>
            <person name="Stajich J.E."/>
            <person name="Barry K."/>
            <person name="Grigoriev I.V."/>
            <person name="Crous P."/>
            <person name="Smith M.E."/>
        </authorList>
    </citation>
    <scope>NUCLEOTIDE SEQUENCE</scope>
    <source>
        <strain evidence="10">BCRC 34489</strain>
    </source>
</reference>
<dbReference type="EMBL" id="JANBUM010000076">
    <property type="protein sequence ID" value="KAJ2785939.1"/>
    <property type="molecule type" value="Genomic_DNA"/>
</dbReference>
<dbReference type="GO" id="GO:0003723">
    <property type="term" value="F:RNA binding"/>
    <property type="evidence" value="ECO:0007669"/>
    <property type="project" value="TreeGrafter"/>
</dbReference>
<dbReference type="InterPro" id="IPR052115">
    <property type="entry name" value="NEXT_complex_subunit_ZCCHC8"/>
</dbReference>
<evidence type="ECO:0000256" key="4">
    <source>
        <dbReference type="ARBA" id="ARBA00022771"/>
    </source>
</evidence>
<evidence type="ECO:0000313" key="10">
    <source>
        <dbReference type="EMBL" id="KAJ2785939.1"/>
    </source>
</evidence>
<evidence type="ECO:0000256" key="5">
    <source>
        <dbReference type="ARBA" id="ARBA00022833"/>
    </source>
</evidence>
<dbReference type="InterPro" id="IPR006568">
    <property type="entry name" value="PSP_pro-rich"/>
</dbReference>
<feature type="compositionally biased region" description="Pro residues" evidence="8">
    <location>
        <begin position="481"/>
        <end position="510"/>
    </location>
</feature>
<dbReference type="PANTHER" id="PTHR13316">
    <property type="entry name" value="ZINC FINGER, CCHC DOMAIN CONTAINING 8"/>
    <property type="match status" value="1"/>
</dbReference>
<keyword evidence="5" id="KW-0862">Zinc</keyword>
<dbReference type="GO" id="GO:0071013">
    <property type="term" value="C:catalytic step 2 spliceosome"/>
    <property type="evidence" value="ECO:0007669"/>
    <property type="project" value="TreeGrafter"/>
</dbReference>
<dbReference type="GO" id="GO:0008270">
    <property type="term" value="F:zinc ion binding"/>
    <property type="evidence" value="ECO:0007669"/>
    <property type="project" value="UniProtKB-KW"/>
</dbReference>
<comment type="similarity">
    <text evidence="2">Belongs to the ZCCHC8 family.</text>
</comment>
<feature type="region of interest" description="Disordered" evidence="8">
    <location>
        <begin position="42"/>
        <end position="69"/>
    </location>
</feature>
<gene>
    <name evidence="10" type="ORF">GGI15_001749</name>
</gene>
<feature type="region of interest" description="Disordered" evidence="8">
    <location>
        <begin position="328"/>
        <end position="420"/>
    </location>
</feature>
<dbReference type="OrthoDB" id="8026949at2759"/>
<feature type="compositionally biased region" description="Basic and acidic residues" evidence="8">
    <location>
        <begin position="346"/>
        <end position="370"/>
    </location>
</feature>
<feature type="domain" description="CCHC-type" evidence="9">
    <location>
        <begin position="121"/>
        <end position="136"/>
    </location>
</feature>
<sequence length="581" mass="65365">MALPAADRADPDLLLRVQFGASLARHTRRKIEHYIARALGRPTSHSSGRKRRRYDSSSDSSYSTDEYDDPGDSGLSIAYYDTGFTLDTTADASEVKVSYTRATHTVLGLDTGAKYGPMNLCFNCSLPGHELPDCPEPPDARRIEDNRVAFNERHPVQFASRLYLVAEHERRMDELRRKYRPGETLSDGLREALGLQEEGDVPEYVRSMRYFGYPPAYLGCEPGQDPLLVREIRRNERARPSVPPPETPTLHIYNDADDYDQLPHGGELERVAGEPKPGGDHVDSDEEGAISDPESYPESEQSGDCQEEGRVYNVPLVRYPGLDLSEFDFASRSQPGRPLRPKTPRRRSDNYHRLRLDRYEGEDRGRDASRRSRSPHRASAFDPPYSDSRHRTPAFDSPYNDSRHRTPAYDPAYTDGRHRSRPYARHDADAYEDHHYAHASGGRDQWDVMLDGYYREADHSYSRERYVDGRDYYDPYYGSMPMPPPMLPPMPPPMPPPPPPLIPPPIPPPDALSFNDDSQGPTTYHSLESSVASPLPQNQNEAAPAATGDRAAAIAPPTGADNVSEYDSDVEDGEVDMEESD</sequence>
<organism evidence="10 11">
    <name type="scientific">Coemansia interrupta</name>
    <dbReference type="NCBI Taxonomy" id="1126814"/>
    <lineage>
        <taxon>Eukaryota</taxon>
        <taxon>Fungi</taxon>
        <taxon>Fungi incertae sedis</taxon>
        <taxon>Zoopagomycota</taxon>
        <taxon>Kickxellomycotina</taxon>
        <taxon>Kickxellomycetes</taxon>
        <taxon>Kickxellales</taxon>
        <taxon>Kickxellaceae</taxon>
        <taxon>Coemansia</taxon>
    </lineage>
</organism>
<evidence type="ECO:0000256" key="7">
    <source>
        <dbReference type="PROSITE-ProRule" id="PRU00047"/>
    </source>
</evidence>
<evidence type="ECO:0000313" key="11">
    <source>
        <dbReference type="Proteomes" id="UP001140172"/>
    </source>
</evidence>
<dbReference type="PANTHER" id="PTHR13316:SF0">
    <property type="entry name" value="ZINC FINGER CCHC DOMAIN-CONTAINING PROTEIN 8"/>
    <property type="match status" value="1"/>
</dbReference>
<dbReference type="SMART" id="SM00581">
    <property type="entry name" value="PSP"/>
    <property type="match status" value="1"/>
</dbReference>
<evidence type="ECO:0000256" key="1">
    <source>
        <dbReference type="ARBA" id="ARBA00004642"/>
    </source>
</evidence>
<evidence type="ECO:0000256" key="6">
    <source>
        <dbReference type="ARBA" id="ARBA00023242"/>
    </source>
</evidence>
<feature type="compositionally biased region" description="Basic and acidic residues" evidence="8">
    <location>
        <begin position="266"/>
        <end position="282"/>
    </location>
</feature>
<comment type="caution">
    <text evidence="10">The sequence shown here is derived from an EMBL/GenBank/DDBJ whole genome shotgun (WGS) entry which is preliminary data.</text>
</comment>
<dbReference type="AlphaFoldDB" id="A0A9W8HP96"/>
<dbReference type="InterPro" id="IPR001878">
    <property type="entry name" value="Znf_CCHC"/>
</dbReference>
<dbReference type="Proteomes" id="UP001140172">
    <property type="component" value="Unassembled WGS sequence"/>
</dbReference>
<evidence type="ECO:0000256" key="3">
    <source>
        <dbReference type="ARBA" id="ARBA00022723"/>
    </source>
</evidence>
<feature type="compositionally biased region" description="Acidic residues" evidence="8">
    <location>
        <begin position="564"/>
        <end position="581"/>
    </location>
</feature>
<feature type="region of interest" description="Disordered" evidence="8">
    <location>
        <begin position="479"/>
        <end position="581"/>
    </location>
</feature>
<keyword evidence="6" id="KW-0539">Nucleus</keyword>
<dbReference type="PROSITE" id="PS50158">
    <property type="entry name" value="ZF_CCHC"/>
    <property type="match status" value="1"/>
</dbReference>
<feature type="compositionally biased region" description="Polar residues" evidence="8">
    <location>
        <begin position="515"/>
        <end position="541"/>
    </location>
</feature>
<keyword evidence="11" id="KW-1185">Reference proteome</keyword>
<accession>A0A9W8HP96</accession>